<dbReference type="PANTHER" id="PTHR34699">
    <property type="match status" value="1"/>
</dbReference>
<dbReference type="InterPro" id="IPR029001">
    <property type="entry name" value="ITPase-like_fam"/>
</dbReference>
<comment type="cofactor">
    <cofactor evidence="1">
        <name>Mn(2+)</name>
        <dbReference type="ChEBI" id="CHEBI:29035"/>
    </cofactor>
</comment>
<dbReference type="EC" id="3.6.1.73" evidence="10"/>
<keyword evidence="4 10" id="KW-0378">Hydrolase</keyword>
<organism evidence="12 13">
    <name type="scientific">Alicyclobacillus fastidiosus</name>
    <dbReference type="NCBI Taxonomy" id="392011"/>
    <lineage>
        <taxon>Bacteria</taxon>
        <taxon>Bacillati</taxon>
        <taxon>Bacillota</taxon>
        <taxon>Bacilli</taxon>
        <taxon>Bacillales</taxon>
        <taxon>Alicyclobacillaceae</taxon>
        <taxon>Alicyclobacillus</taxon>
    </lineage>
</organism>
<evidence type="ECO:0000256" key="1">
    <source>
        <dbReference type="ARBA" id="ARBA00001936"/>
    </source>
</evidence>
<feature type="binding site" evidence="10">
    <location>
        <position position="65"/>
    </location>
    <ligand>
        <name>Mg(2+)</name>
        <dbReference type="ChEBI" id="CHEBI:18420"/>
    </ligand>
</feature>
<protein>
    <recommendedName>
        <fullName evidence="10">Probable inosine/xanthosine triphosphatase</fullName>
        <shortName evidence="10">ITPase/XTPase</shortName>
        <ecNumber evidence="10">3.6.1.73</ecNumber>
    </recommendedName>
    <alternativeName>
        <fullName evidence="10">Non-canonical purine NTP phosphatase</fullName>
    </alternativeName>
    <alternativeName>
        <fullName evidence="10">Non-standard purine NTP phosphatase</fullName>
    </alternativeName>
    <alternativeName>
        <fullName evidence="10">Nucleoside-triphosphate phosphatase</fullName>
        <shortName evidence="10">NTPase</shortName>
    </alternativeName>
</protein>
<dbReference type="Gene3D" id="3.90.950.10">
    <property type="match status" value="1"/>
</dbReference>
<evidence type="ECO:0000256" key="4">
    <source>
        <dbReference type="ARBA" id="ARBA00022801"/>
    </source>
</evidence>
<evidence type="ECO:0000256" key="2">
    <source>
        <dbReference type="ARBA" id="ARBA00022723"/>
    </source>
</evidence>
<evidence type="ECO:0000256" key="3">
    <source>
        <dbReference type="ARBA" id="ARBA00022741"/>
    </source>
</evidence>
<comment type="subunit">
    <text evidence="10">Homodimer.</text>
</comment>
<evidence type="ECO:0000259" key="11">
    <source>
        <dbReference type="Pfam" id="PF01931"/>
    </source>
</evidence>
<dbReference type="GO" id="GO:0016787">
    <property type="term" value="F:hydrolase activity"/>
    <property type="evidence" value="ECO:0007669"/>
    <property type="project" value="UniProtKB-KW"/>
</dbReference>
<dbReference type="Pfam" id="PF01931">
    <property type="entry name" value="NTPase_I-T"/>
    <property type="match status" value="1"/>
</dbReference>
<dbReference type="InterPro" id="IPR050299">
    <property type="entry name" value="YjjX_NTPase"/>
</dbReference>
<evidence type="ECO:0000313" key="13">
    <source>
        <dbReference type="Proteomes" id="UP001579974"/>
    </source>
</evidence>
<evidence type="ECO:0000256" key="6">
    <source>
        <dbReference type="ARBA" id="ARBA00023080"/>
    </source>
</evidence>
<dbReference type="HAMAP" id="MF_00648">
    <property type="entry name" value="Non_canon_purine_NTPase_YjjX"/>
    <property type="match status" value="1"/>
</dbReference>
<evidence type="ECO:0000313" key="12">
    <source>
        <dbReference type="EMBL" id="MFB5189332.1"/>
    </source>
</evidence>
<evidence type="ECO:0000256" key="7">
    <source>
        <dbReference type="ARBA" id="ARBA00023211"/>
    </source>
</evidence>
<gene>
    <name evidence="12" type="primary">yjjX</name>
    <name evidence="12" type="ORF">KKP3000_002339</name>
</gene>
<evidence type="ECO:0000256" key="8">
    <source>
        <dbReference type="ARBA" id="ARBA00048174"/>
    </source>
</evidence>
<evidence type="ECO:0000256" key="5">
    <source>
        <dbReference type="ARBA" id="ARBA00022842"/>
    </source>
</evidence>
<keyword evidence="6 10" id="KW-0546">Nucleotide metabolism</keyword>
<evidence type="ECO:0000256" key="10">
    <source>
        <dbReference type="HAMAP-Rule" id="MF_00648"/>
    </source>
</evidence>
<feature type="domain" description="Non-canonical purine NTP phosphatase/PRRC1" evidence="11">
    <location>
        <begin position="7"/>
        <end position="167"/>
    </location>
</feature>
<keyword evidence="3 10" id="KW-0547">Nucleotide-binding</keyword>
<comment type="function">
    <text evidence="10">Phosphatase that hydrolyzes non-canonical purine nucleotides such as XTP and ITP to their respective diphosphate derivatives. Probably excludes non-canonical purines from DNA/RNA precursor pool, thus preventing their incorporation into DNA/RNA and avoiding chromosomal lesions.</text>
</comment>
<reference evidence="12 13" key="1">
    <citation type="journal article" date="2024" name="Int. J. Mol. Sci.">
        <title>Exploration of Alicyclobacillus spp. Genome in Search of Antibiotic Resistance.</title>
        <authorList>
            <person name="Bucka-Kolendo J."/>
            <person name="Kiousi D.E."/>
            <person name="Dekowska A."/>
            <person name="Mikolajczuk-Szczyrba A."/>
            <person name="Karadedos D.M."/>
            <person name="Michael P."/>
            <person name="Galanis A."/>
            <person name="Sokolowska B."/>
        </authorList>
    </citation>
    <scope>NUCLEOTIDE SEQUENCE [LARGE SCALE GENOMIC DNA]</scope>
    <source>
        <strain evidence="12 13">KKP 3000</strain>
    </source>
</reference>
<dbReference type="PANTHER" id="PTHR34699:SF2">
    <property type="entry name" value="NON-CANONICAL PURINE NTP PHOSPHATASE_PRRC1 DOMAIN-CONTAINING PROTEIN"/>
    <property type="match status" value="1"/>
</dbReference>
<comment type="caution">
    <text evidence="12">The sequence shown here is derived from an EMBL/GenBank/DDBJ whole genome shotgun (WGS) entry which is preliminary data.</text>
</comment>
<dbReference type="InterPro" id="IPR026533">
    <property type="entry name" value="NTPase/PRRC1"/>
</dbReference>
<sequence length="174" mass="18416">MVQIAIGSKNPAKIQAVTTAFDLMDIDARVEGVDVPSGVSAQPMSNEETMQGAVNRAKRTLLAGEFDYGIGLEGGVQETSYGLMLCNWAAVADRDGLVSVGAGVQIMLPDAVAEEIRGGRELGEVIDEWAGGHDISKGEGTIGILTQGQINRSQMFRDAIICAFAPSMRSKKTE</sequence>
<dbReference type="RefSeq" id="WP_275476777.1">
    <property type="nucleotide sequence ID" value="NZ_CP162940.1"/>
</dbReference>
<keyword evidence="2 10" id="KW-0479">Metal-binding</keyword>
<keyword evidence="7 10" id="KW-0464">Manganese</keyword>
<dbReference type="EMBL" id="JBDXSU010000002">
    <property type="protein sequence ID" value="MFB5189332.1"/>
    <property type="molecule type" value="Genomic_DNA"/>
</dbReference>
<comment type="cofactor">
    <cofactor evidence="10">
        <name>Mg(2+)</name>
        <dbReference type="ChEBI" id="CHEBI:18420"/>
    </cofactor>
    <cofactor evidence="10">
        <name>Mn(2+)</name>
        <dbReference type="ChEBI" id="CHEBI:29035"/>
    </cofactor>
    <text evidence="10">Binds 1 divalent metal cation per subunit; can use either Mg(2+) or Mn(2+).</text>
</comment>
<comment type="catalytic activity">
    <reaction evidence="8 10">
        <text>ITP + H2O = IDP + phosphate + H(+)</text>
        <dbReference type="Rhea" id="RHEA:28330"/>
        <dbReference type="ChEBI" id="CHEBI:15377"/>
        <dbReference type="ChEBI" id="CHEBI:15378"/>
        <dbReference type="ChEBI" id="CHEBI:43474"/>
        <dbReference type="ChEBI" id="CHEBI:58280"/>
        <dbReference type="ChEBI" id="CHEBI:61402"/>
        <dbReference type="EC" id="3.6.1.73"/>
    </reaction>
</comment>
<dbReference type="NCBIfam" id="TIGR00258">
    <property type="entry name" value="inosine/xanthosine triphosphatase"/>
    <property type="match status" value="1"/>
</dbReference>
<comment type="catalytic activity">
    <reaction evidence="9 10">
        <text>XTP + H2O = XDP + phosphate + H(+)</text>
        <dbReference type="Rhea" id="RHEA:28406"/>
        <dbReference type="ChEBI" id="CHEBI:15377"/>
        <dbReference type="ChEBI" id="CHEBI:15378"/>
        <dbReference type="ChEBI" id="CHEBI:43474"/>
        <dbReference type="ChEBI" id="CHEBI:59884"/>
        <dbReference type="ChEBI" id="CHEBI:61314"/>
        <dbReference type="EC" id="3.6.1.73"/>
    </reaction>
</comment>
<keyword evidence="5 10" id="KW-0460">Magnesium</keyword>
<dbReference type="Proteomes" id="UP001579974">
    <property type="component" value="Unassembled WGS sequence"/>
</dbReference>
<dbReference type="InterPro" id="IPR002786">
    <property type="entry name" value="Non_canon_purine_NTPase"/>
</dbReference>
<comment type="caution">
    <text evidence="10">Lacks conserved residue(s) required for the propagation of feature annotation.</text>
</comment>
<evidence type="ECO:0000256" key="9">
    <source>
        <dbReference type="ARBA" id="ARBA00048781"/>
    </source>
</evidence>
<dbReference type="SUPFAM" id="SSF52972">
    <property type="entry name" value="ITPase-like"/>
    <property type="match status" value="1"/>
</dbReference>
<name>A0ABV5ACI3_9BACL</name>
<accession>A0ABV5ACI3</accession>
<keyword evidence="13" id="KW-1185">Reference proteome</keyword>
<proteinExistence type="inferred from homology"/>
<comment type="similarity">
    <text evidence="10">Belongs to the YjjX NTPase family.</text>
</comment>